<dbReference type="GO" id="GO:0071949">
    <property type="term" value="F:FAD binding"/>
    <property type="evidence" value="ECO:0007669"/>
    <property type="project" value="InterPro"/>
</dbReference>
<accession>A0A2X3KVK7</accession>
<dbReference type="KEGG" id="bana:BARAN1_0584"/>
<dbReference type="PANTHER" id="PTHR43106">
    <property type="entry name" value="DEHYDROGENASE-RELATED"/>
    <property type="match status" value="1"/>
</dbReference>
<protein>
    <submittedName>
        <fullName evidence="3">Uncharacterized protein</fullName>
    </submittedName>
</protein>
<reference evidence="4" key="1">
    <citation type="submission" date="2018-05" db="EMBL/GenBank/DDBJ databases">
        <authorList>
            <person name="Hao L."/>
        </authorList>
    </citation>
    <scope>NUCLEOTIDE SEQUENCE [LARGE SCALE GENOMIC DNA]</scope>
</reference>
<evidence type="ECO:0000259" key="2">
    <source>
        <dbReference type="Pfam" id="PF21688"/>
    </source>
</evidence>
<keyword evidence="4" id="KW-1185">Reference proteome</keyword>
<dbReference type="PRINTS" id="PR00368">
    <property type="entry name" value="FADPNR"/>
</dbReference>
<dbReference type="EMBL" id="LS483254">
    <property type="protein sequence ID" value="SQD92608.1"/>
    <property type="molecule type" value="Genomic_DNA"/>
</dbReference>
<proteinExistence type="predicted"/>
<dbReference type="Pfam" id="PF01266">
    <property type="entry name" value="DAO"/>
    <property type="match status" value="1"/>
</dbReference>
<dbReference type="InterPro" id="IPR028348">
    <property type="entry name" value="FAD-binding_protein"/>
</dbReference>
<name>A0A2X3KVK7_9BACT</name>
<dbReference type="InterPro" id="IPR036188">
    <property type="entry name" value="FAD/NAD-bd_sf"/>
</dbReference>
<dbReference type="PIRSF" id="PIRSF038984">
    <property type="entry name" value="FAD_binding_protein"/>
    <property type="match status" value="1"/>
</dbReference>
<dbReference type="RefSeq" id="WP_231944293.1">
    <property type="nucleotide sequence ID" value="NZ_LS483254.1"/>
</dbReference>
<sequence>MRYDVVVVGAGPAGLFAALELAGSGLSTVIVDKGLAPRERTSNTCGVGGAGAFSDGKLNLTPRIGGDPEAIGCSVGELEDLIAYVDDTFTRYGAPAQYSGEDPEALAELKKAAAQAGVEFIAGRQRHIGTGRIREVIDAIYRDLAARGVEFQLGRAAEEIRHRGGRFTVVVEGKEIEARYVLAAPGRVGAYWLREVARSLGVGPSFGPLDVGVRAEFPAELYDPIERVMYDAKLRVRAPTYDDMVRTFCTNPRGFVVQEDHGEFVLVNGHAENERKSGNTNFALLVHIELTDPVEDTTEYGRAIAKLATTIGGGKPIVQRLKDLSQGRRSTLDRIRRASVRPTLESFTPGDVSMALPHRVVVDIVEAVDVLNRLIPGLSAEGTLLCAPEIKFYDTRYAVGPGMETALPGFYVAGDASGHSRGIVFAAVTGVLAARRIREKASR</sequence>
<evidence type="ECO:0000313" key="3">
    <source>
        <dbReference type="EMBL" id="SQD92608.1"/>
    </source>
</evidence>
<dbReference type="Gene3D" id="3.50.50.60">
    <property type="entry name" value="FAD/NAD(P)-binding domain"/>
    <property type="match status" value="2"/>
</dbReference>
<dbReference type="Pfam" id="PF21688">
    <property type="entry name" value="FAD-depend_C"/>
    <property type="match status" value="1"/>
</dbReference>
<gene>
    <name evidence="3" type="ORF">BARAN1_0584</name>
</gene>
<organism evidence="3 4">
    <name type="scientific">Candidatus Bipolaricaulis anaerobius</name>
    <dbReference type="NCBI Taxonomy" id="2026885"/>
    <lineage>
        <taxon>Bacteria</taxon>
        <taxon>Candidatus Bipolaricaulota</taxon>
        <taxon>Candidatus Bipolaricaulia</taxon>
        <taxon>Candidatus Bipolaricaulales</taxon>
        <taxon>Candidatus Bipolaricaulaceae</taxon>
        <taxon>Candidatus Bipolaricaulis</taxon>
    </lineage>
</organism>
<dbReference type="PANTHER" id="PTHR43106:SF1">
    <property type="entry name" value="DEHYDROGENASE-RELATED"/>
    <property type="match status" value="1"/>
</dbReference>
<dbReference type="Proteomes" id="UP000249818">
    <property type="component" value="Chromosome BARAN1"/>
</dbReference>
<dbReference type="SUPFAM" id="SSF51905">
    <property type="entry name" value="FAD/NAD(P)-binding domain"/>
    <property type="match status" value="1"/>
</dbReference>
<dbReference type="AlphaFoldDB" id="A0A2X3KVK7"/>
<feature type="domain" description="FAD dependent oxidoreductase" evidence="1">
    <location>
        <begin position="4"/>
        <end position="51"/>
    </location>
</feature>
<evidence type="ECO:0000313" key="4">
    <source>
        <dbReference type="Proteomes" id="UP000249818"/>
    </source>
</evidence>
<dbReference type="InterPro" id="IPR049516">
    <property type="entry name" value="FAD-depend_C"/>
</dbReference>
<feature type="domain" description="FAD-dependent protein C-terminal" evidence="2">
    <location>
        <begin position="210"/>
        <end position="389"/>
    </location>
</feature>
<evidence type="ECO:0000259" key="1">
    <source>
        <dbReference type="Pfam" id="PF01266"/>
    </source>
</evidence>
<dbReference type="InterPro" id="IPR006076">
    <property type="entry name" value="FAD-dep_OxRdtase"/>
</dbReference>